<accession>A0A6I2TZR5</accession>
<dbReference type="Proteomes" id="UP000450161">
    <property type="component" value="Unassembled WGS sequence"/>
</dbReference>
<evidence type="ECO:0000313" key="1">
    <source>
        <dbReference type="EMBL" id="MST77758.1"/>
    </source>
</evidence>
<organism evidence="1 2">
    <name type="scientific">Segatella copri</name>
    <dbReference type="NCBI Taxonomy" id="165179"/>
    <lineage>
        <taxon>Bacteria</taxon>
        <taxon>Pseudomonadati</taxon>
        <taxon>Bacteroidota</taxon>
        <taxon>Bacteroidia</taxon>
        <taxon>Bacteroidales</taxon>
        <taxon>Prevotellaceae</taxon>
        <taxon>Segatella</taxon>
    </lineage>
</organism>
<dbReference type="AlphaFoldDB" id="A0A6I2TZR5"/>
<evidence type="ECO:0000313" key="2">
    <source>
        <dbReference type="Proteomes" id="UP000450161"/>
    </source>
</evidence>
<reference evidence="1 2" key="1">
    <citation type="submission" date="2019-08" db="EMBL/GenBank/DDBJ databases">
        <title>In-depth cultivation of the pig gut microbiome towards novel bacterial diversity and tailored functional studies.</title>
        <authorList>
            <person name="Wylensek D."/>
            <person name="Hitch T.C.A."/>
            <person name="Clavel T."/>
        </authorList>
    </citation>
    <scope>NUCLEOTIDE SEQUENCE [LARGE SCALE GENOMIC DNA]</scope>
    <source>
        <strain evidence="1 2">LKV-178-WT-2C</strain>
    </source>
</reference>
<dbReference type="EMBL" id="VUNF01000015">
    <property type="protein sequence ID" value="MST77758.1"/>
    <property type="molecule type" value="Genomic_DNA"/>
</dbReference>
<sequence length="908" mass="102418">MYIHGKFINEVNDIITVHIVTNNDRTKEIEIGIENVLFADDPVEISNEVNDTFDHLLRSSAKIRLLCREYIPEFFCSSCRDAIVNVYQGERCVFAGFIEPQTFSQSFVQYLDELELNCIDVLSALQYSKYKNIGSLGVIYAIVKNEAQQRSIYDIIMEILDGITSTLDILGTGAVSFLYDGSKAIDSKAVNRYSILSQLSISELLFLGDEEDDVWQQDAVMEECIKYLNLHIAQDGFKFYLFSWETVKSGEAIVWYDLKKKKANAAESYRIVDFSNANVYGTDTTISIGDVYNQLLLTCKIEDVDSIIESPLDDDLLVSPYANMQKYCTEYAADGEGKSAYNAFYAMTHEANTDFGAGSVTNWFLQIMRNSQWSFPVGSLGSTDLISKYASDGLNQQALPNYLANHLGGAIFSMGKIKIESAKDDNAPVSKVDMNNYLVISVNGNGIDNDESKTYPSETAIKAKIPYAVYTGNKVGGVFSPSDNETTNYIVLSGKVILNPTMKMTNTYFTLNTKKWASIFEIGEPNTVYVWYQTVPSRNNGDGRYYTRKYWKAERPNTEEIYDPNTQYGFIPYSGEGPQEYEYKYSAYGESSDKISKVAVLACMLIIGGKCVVEKTPDNDLGTGVPYTGNGWPQDFVWRDYKPRESCASDEEYYQQCFNIGFDPKIGDKLIGTEYSLQGNHDYKIGIDAEGIAIPIKKADKVSGRVQFMILGPVNTVWGEITRRHPSFWRHTKWGTNQIPLLAHVSSIMLKSFEVKVYSDNGLINNNNDDNDVIYMSDTKESFVNRKDDLEFKISSALTSSECQKLGVSNGIKLSTLLNNQTGDGILSIYDYNAKVQDKAERLYVDSYYREYHKPRVLMVQSIKDDGSIDLFTHYRHLAMNREFYIQGIGRNLMEGSAELTIKEIGND</sequence>
<name>A0A6I2TZR5_9BACT</name>
<gene>
    <name evidence="1" type="ORF">FYJ72_08710</name>
</gene>
<comment type="caution">
    <text evidence="1">The sequence shown here is derived from an EMBL/GenBank/DDBJ whole genome shotgun (WGS) entry which is preliminary data.</text>
</comment>
<dbReference type="RefSeq" id="WP_154481172.1">
    <property type="nucleotide sequence ID" value="NZ_VUNF01000015.1"/>
</dbReference>
<proteinExistence type="predicted"/>
<protein>
    <submittedName>
        <fullName evidence="1">Uncharacterized protein</fullName>
    </submittedName>
</protein>